<evidence type="ECO:0000256" key="2">
    <source>
        <dbReference type="ARBA" id="ARBA00022670"/>
    </source>
</evidence>
<comment type="similarity">
    <text evidence="1">Belongs to the peptidase C40 family.</text>
</comment>
<proteinExistence type="inferred from homology"/>
<feature type="chain" id="PRO_5032997016" evidence="5">
    <location>
        <begin position="39"/>
        <end position="169"/>
    </location>
</feature>
<evidence type="ECO:0000313" key="8">
    <source>
        <dbReference type="Proteomes" id="UP000536604"/>
    </source>
</evidence>
<feature type="domain" description="NlpC/P60" evidence="6">
    <location>
        <begin position="53"/>
        <end position="169"/>
    </location>
</feature>
<dbReference type="GO" id="GO:0006508">
    <property type="term" value="P:proteolysis"/>
    <property type="evidence" value="ECO:0007669"/>
    <property type="project" value="UniProtKB-KW"/>
</dbReference>
<organism evidence="7 8">
    <name type="scientific">Nocardiopsis algeriensis</name>
    <dbReference type="NCBI Taxonomy" id="1478215"/>
    <lineage>
        <taxon>Bacteria</taxon>
        <taxon>Bacillati</taxon>
        <taxon>Actinomycetota</taxon>
        <taxon>Actinomycetes</taxon>
        <taxon>Streptosporangiales</taxon>
        <taxon>Nocardiopsidaceae</taxon>
        <taxon>Nocardiopsis</taxon>
    </lineage>
</organism>
<feature type="signal peptide" evidence="5">
    <location>
        <begin position="1"/>
        <end position="38"/>
    </location>
</feature>
<sequence length="169" mass="17620">MRPPMHPEQIEARRPARTGRRASLLLAVLLASASAAGAAPASAHPQAARGLPSATVERAIDAAESQKGAPYVWGGSGPGGFDCSGLVQWSFAQAGVDLPRVADAQTRAGTRIGYSSAERGDILYWSDGGSAYHVAIYLGNGRMIDAPHSGEQVRERDVHHGNLGGAVRL</sequence>
<evidence type="ECO:0000313" key="7">
    <source>
        <dbReference type="EMBL" id="MBB6120909.1"/>
    </source>
</evidence>
<dbReference type="Gene3D" id="3.90.1720.10">
    <property type="entry name" value="endopeptidase domain like (from Nostoc punctiforme)"/>
    <property type="match status" value="1"/>
</dbReference>
<keyword evidence="5" id="KW-0732">Signal</keyword>
<protein>
    <submittedName>
        <fullName evidence="7">Cell wall-associated NlpC family hydrolase</fullName>
    </submittedName>
</protein>
<keyword evidence="4" id="KW-0788">Thiol protease</keyword>
<evidence type="ECO:0000256" key="3">
    <source>
        <dbReference type="ARBA" id="ARBA00022801"/>
    </source>
</evidence>
<reference evidence="7 8" key="1">
    <citation type="submission" date="2020-08" db="EMBL/GenBank/DDBJ databases">
        <title>Genomic Encyclopedia of Type Strains, Phase III (KMG-III): the genomes of soil and plant-associated and newly described type strains.</title>
        <authorList>
            <person name="Whitman W."/>
        </authorList>
    </citation>
    <scope>NUCLEOTIDE SEQUENCE [LARGE SCALE GENOMIC DNA]</scope>
    <source>
        <strain evidence="7 8">CECT 8712</strain>
    </source>
</reference>
<dbReference type="SUPFAM" id="SSF54001">
    <property type="entry name" value="Cysteine proteinases"/>
    <property type="match status" value="1"/>
</dbReference>
<evidence type="ECO:0000259" key="6">
    <source>
        <dbReference type="PROSITE" id="PS51935"/>
    </source>
</evidence>
<keyword evidence="2" id="KW-0645">Protease</keyword>
<gene>
    <name evidence="7" type="ORF">FHS13_002870</name>
</gene>
<dbReference type="InterPro" id="IPR051794">
    <property type="entry name" value="PG_Endopeptidase_C40"/>
</dbReference>
<dbReference type="RefSeq" id="WP_184292366.1">
    <property type="nucleotide sequence ID" value="NZ_JACHJO010000008.1"/>
</dbReference>
<evidence type="ECO:0000256" key="5">
    <source>
        <dbReference type="SAM" id="SignalP"/>
    </source>
</evidence>
<dbReference type="Pfam" id="PF00877">
    <property type="entry name" value="NLPC_P60"/>
    <property type="match status" value="1"/>
</dbReference>
<dbReference type="EMBL" id="JACHJO010000008">
    <property type="protein sequence ID" value="MBB6120909.1"/>
    <property type="molecule type" value="Genomic_DNA"/>
</dbReference>
<keyword evidence="3 7" id="KW-0378">Hydrolase</keyword>
<evidence type="ECO:0000256" key="1">
    <source>
        <dbReference type="ARBA" id="ARBA00007074"/>
    </source>
</evidence>
<accession>A0A841IPZ0</accession>
<dbReference type="PANTHER" id="PTHR47359:SF3">
    <property type="entry name" value="NLP_P60 DOMAIN-CONTAINING PROTEIN-RELATED"/>
    <property type="match status" value="1"/>
</dbReference>
<dbReference type="InterPro" id="IPR000064">
    <property type="entry name" value="NLP_P60_dom"/>
</dbReference>
<dbReference type="Proteomes" id="UP000536604">
    <property type="component" value="Unassembled WGS sequence"/>
</dbReference>
<name>A0A841IPZ0_9ACTN</name>
<dbReference type="AlphaFoldDB" id="A0A841IPZ0"/>
<evidence type="ECO:0000256" key="4">
    <source>
        <dbReference type="ARBA" id="ARBA00022807"/>
    </source>
</evidence>
<comment type="caution">
    <text evidence="7">The sequence shown here is derived from an EMBL/GenBank/DDBJ whole genome shotgun (WGS) entry which is preliminary data.</text>
</comment>
<dbReference type="GO" id="GO:0008234">
    <property type="term" value="F:cysteine-type peptidase activity"/>
    <property type="evidence" value="ECO:0007669"/>
    <property type="project" value="UniProtKB-KW"/>
</dbReference>
<dbReference type="PANTHER" id="PTHR47359">
    <property type="entry name" value="PEPTIDOGLYCAN DL-ENDOPEPTIDASE CWLO"/>
    <property type="match status" value="1"/>
</dbReference>
<dbReference type="InterPro" id="IPR038765">
    <property type="entry name" value="Papain-like_cys_pep_sf"/>
</dbReference>
<keyword evidence="8" id="KW-1185">Reference proteome</keyword>
<dbReference type="PROSITE" id="PS51935">
    <property type="entry name" value="NLPC_P60"/>
    <property type="match status" value="1"/>
</dbReference>